<dbReference type="EC" id="3.2.1.1" evidence="3"/>
<dbReference type="InterPro" id="IPR045857">
    <property type="entry name" value="O16G_dom_2"/>
</dbReference>
<evidence type="ECO:0000256" key="3">
    <source>
        <dbReference type="RuleBase" id="RU361134"/>
    </source>
</evidence>
<dbReference type="PANTHER" id="PTHR10357:SF219">
    <property type="entry name" value="MALTOSE ALPHA-D-GLUCOSYLTRANSFERASE"/>
    <property type="match status" value="1"/>
</dbReference>
<dbReference type="SUPFAM" id="SSF51445">
    <property type="entry name" value="(Trans)glycosidases"/>
    <property type="match status" value="1"/>
</dbReference>
<sequence length="424" mass="49379">MTPSSTKPWWKSAIIYEVYVDKFADNFNGLTQKLDYLKLLGINCIHVLPHYPSPMIDDRYDISDYTGIRQELGTLEDFKIFAKSAHDLGIKVIVDFVLNHTSTQHLWFVEVSSSTTNNKRDYYFWSKTGTELKKARNVFSNLKPSNWIYNKATDDYFFSTFYPKQADLNWDNQEVFDEMTKIMDFWMDIGVDGFRLDAASHIVKKEGTGSEDLPETHVLVKKIRAHIEKKRDDVVLVAEVNESIEKTKEYFGNGDECHLIYNFPVAGQVFLALINNKPKNLDQFIKTLKDIPKNCSWLNFLRHHDEMSLKTVSEKEREKLLQYFDPERKHLFGTKGISMRITTMFKQNKEKIIESFKLLFSVLGAKVVYYGDEIGMENIEIPAEEKDTRKALRGKFDWDSANKQILDSESLFMSISNIIKNKKV</sequence>
<dbReference type="GO" id="GO:0004556">
    <property type="term" value="F:alpha-amylase activity"/>
    <property type="evidence" value="ECO:0007669"/>
    <property type="project" value="UniProtKB-UniRule"/>
</dbReference>
<comment type="caution">
    <text evidence="5">The sequence shown here is derived from an EMBL/GenBank/DDBJ whole genome shotgun (WGS) entry which is preliminary data.</text>
</comment>
<reference evidence="5 6" key="1">
    <citation type="journal article" date="2016" name="Nat. Commun.">
        <title>Thousands of microbial genomes shed light on interconnected biogeochemical processes in an aquifer system.</title>
        <authorList>
            <person name="Anantharaman K."/>
            <person name="Brown C.T."/>
            <person name="Hug L.A."/>
            <person name="Sharon I."/>
            <person name="Castelle C.J."/>
            <person name="Probst A.J."/>
            <person name="Thomas B.C."/>
            <person name="Singh A."/>
            <person name="Wilkins M.J."/>
            <person name="Karaoz U."/>
            <person name="Brodie E.L."/>
            <person name="Williams K.H."/>
            <person name="Hubbard S.S."/>
            <person name="Banfield J.F."/>
        </authorList>
    </citation>
    <scope>NUCLEOTIDE SEQUENCE [LARGE SCALE GENOMIC DNA]</scope>
</reference>
<evidence type="ECO:0000313" key="6">
    <source>
        <dbReference type="Proteomes" id="UP000178991"/>
    </source>
</evidence>
<keyword evidence="3" id="KW-0378">Hydrolase</keyword>
<proteinExistence type="inferred from homology"/>
<gene>
    <name evidence="5" type="ORF">A2639_02120</name>
</gene>
<dbReference type="PANTHER" id="PTHR10357">
    <property type="entry name" value="ALPHA-AMYLASE FAMILY MEMBER"/>
    <property type="match status" value="1"/>
</dbReference>
<evidence type="ECO:0000313" key="5">
    <source>
        <dbReference type="EMBL" id="OGZ63228.1"/>
    </source>
</evidence>
<dbReference type="InterPro" id="IPR017853">
    <property type="entry name" value="GH"/>
</dbReference>
<feature type="domain" description="Glycosyl hydrolase family 13 catalytic" evidence="4">
    <location>
        <begin position="17"/>
        <end position="393"/>
    </location>
</feature>
<dbReference type="AlphaFoldDB" id="A0A1G2HMW1"/>
<dbReference type="InterPro" id="IPR006046">
    <property type="entry name" value="Alpha_amylase"/>
</dbReference>
<organism evidence="5 6">
    <name type="scientific">Candidatus Staskawiczbacteria bacterium RIFCSPHIGHO2_01_FULL_34_27</name>
    <dbReference type="NCBI Taxonomy" id="1802199"/>
    <lineage>
        <taxon>Bacteria</taxon>
        <taxon>Candidatus Staskawicziibacteriota</taxon>
    </lineage>
</organism>
<dbReference type="Gene3D" id="3.20.20.80">
    <property type="entry name" value="Glycosidases"/>
    <property type="match status" value="1"/>
</dbReference>
<dbReference type="Pfam" id="PF00128">
    <property type="entry name" value="Alpha-amylase"/>
    <property type="match status" value="1"/>
</dbReference>
<protein>
    <recommendedName>
        <fullName evidence="3">Alpha-amylase</fullName>
        <ecNumber evidence="3">3.2.1.1</ecNumber>
    </recommendedName>
</protein>
<dbReference type="EMBL" id="MHOL01000004">
    <property type="protein sequence ID" value="OGZ63228.1"/>
    <property type="molecule type" value="Genomic_DNA"/>
</dbReference>
<dbReference type="Gene3D" id="3.90.400.10">
    <property type="entry name" value="Oligo-1,6-glucosidase, Domain 2"/>
    <property type="match status" value="1"/>
</dbReference>
<keyword evidence="3" id="KW-0119">Carbohydrate metabolism</keyword>
<comment type="similarity">
    <text evidence="1 2">Belongs to the glycosyl hydrolase 13 family.</text>
</comment>
<name>A0A1G2HMW1_9BACT</name>
<evidence type="ECO:0000259" key="4">
    <source>
        <dbReference type="SMART" id="SM00642"/>
    </source>
</evidence>
<dbReference type="GO" id="GO:0043169">
    <property type="term" value="F:cation binding"/>
    <property type="evidence" value="ECO:0007669"/>
    <property type="project" value="InterPro"/>
</dbReference>
<dbReference type="GO" id="GO:0005975">
    <property type="term" value="P:carbohydrate metabolic process"/>
    <property type="evidence" value="ECO:0007669"/>
    <property type="project" value="InterPro"/>
</dbReference>
<dbReference type="InterPro" id="IPR006047">
    <property type="entry name" value="GH13_cat_dom"/>
</dbReference>
<keyword evidence="3" id="KW-0326">Glycosidase</keyword>
<dbReference type="PRINTS" id="PR00110">
    <property type="entry name" value="ALPHAAMYLASE"/>
</dbReference>
<dbReference type="SMART" id="SM00642">
    <property type="entry name" value="Aamy"/>
    <property type="match status" value="1"/>
</dbReference>
<accession>A0A1G2HMW1</accession>
<dbReference type="Proteomes" id="UP000178991">
    <property type="component" value="Unassembled WGS sequence"/>
</dbReference>
<comment type="catalytic activity">
    <reaction evidence="3">
        <text>Endohydrolysis of (1-&gt;4)-alpha-D-glucosidic linkages in polysaccharides containing three or more (1-&gt;4)-alpha-linked D-glucose units.</text>
        <dbReference type="EC" id="3.2.1.1"/>
    </reaction>
</comment>
<evidence type="ECO:0000256" key="2">
    <source>
        <dbReference type="RuleBase" id="RU003615"/>
    </source>
</evidence>
<evidence type="ECO:0000256" key="1">
    <source>
        <dbReference type="ARBA" id="ARBA00008061"/>
    </source>
</evidence>